<evidence type="ECO:0000256" key="1">
    <source>
        <dbReference type="ARBA" id="ARBA00022723"/>
    </source>
</evidence>
<dbReference type="GO" id="GO:0016832">
    <property type="term" value="F:aldehyde-lyase activity"/>
    <property type="evidence" value="ECO:0007669"/>
    <property type="project" value="TreeGrafter"/>
</dbReference>
<feature type="domain" description="Class II aldolase/adducin N-terminal" evidence="3">
    <location>
        <begin position="6"/>
        <end position="216"/>
    </location>
</feature>
<protein>
    <submittedName>
        <fullName evidence="4">Rhamnose utilization protein RhaD (Predicted bifunctional aldolase and dehydrogenase)</fullName>
    </submittedName>
</protein>
<dbReference type="Proteomes" id="UP000557717">
    <property type="component" value="Unassembled WGS sequence"/>
</dbReference>
<dbReference type="GO" id="GO:0005829">
    <property type="term" value="C:cytosol"/>
    <property type="evidence" value="ECO:0007669"/>
    <property type="project" value="TreeGrafter"/>
</dbReference>
<comment type="caution">
    <text evidence="4">The sequence shown here is derived from an EMBL/GenBank/DDBJ whole genome shotgun (WGS) entry which is preliminary data.</text>
</comment>
<dbReference type="InterPro" id="IPR050197">
    <property type="entry name" value="Aldolase_class_II_sugar_metab"/>
</dbReference>
<organism evidence="4 5">
    <name type="scientific">Haloferula luteola</name>
    <dbReference type="NCBI Taxonomy" id="595692"/>
    <lineage>
        <taxon>Bacteria</taxon>
        <taxon>Pseudomonadati</taxon>
        <taxon>Verrucomicrobiota</taxon>
        <taxon>Verrucomicrobiia</taxon>
        <taxon>Verrucomicrobiales</taxon>
        <taxon>Verrucomicrobiaceae</taxon>
        <taxon>Haloferula</taxon>
    </lineage>
</organism>
<keyword evidence="2" id="KW-0456">Lyase</keyword>
<dbReference type="PANTHER" id="PTHR22789:SF0">
    <property type="entry name" value="3-OXO-TETRONATE 4-PHOSPHATE DECARBOXYLASE-RELATED"/>
    <property type="match status" value="1"/>
</dbReference>
<accession>A0A840UUR0</accession>
<dbReference type="RefSeq" id="WP_221284944.1">
    <property type="nucleotide sequence ID" value="NZ_JACHFD010000001.1"/>
</dbReference>
<name>A0A840UUR0_9BACT</name>
<sequence length="250" mass="26966">MNDTKEALIELSHDLGAEHRQLAILGEGNTSARLGEETFLVKASGSSLGTLGAGDLVECRFSPLLAMLDSSHLTDQEIEDQLFGSRVDTEARKPSVEALFHAYLLSLPGVNFVAHTHSIAVNQILCSPRATEFAGRRLFPDEIVCCGNASVFIPYTDPGLKLSQVLRDGCTAFTESHGVPPRVILLENHGLITLGATPSAVKAAMFMADKAARIFTGAAMLGGPVFLSPEQVNRIANRIDEHYRQRALNL</sequence>
<dbReference type="SUPFAM" id="SSF53639">
    <property type="entry name" value="AraD/HMP-PK domain-like"/>
    <property type="match status" value="1"/>
</dbReference>
<evidence type="ECO:0000256" key="2">
    <source>
        <dbReference type="ARBA" id="ARBA00023239"/>
    </source>
</evidence>
<dbReference type="PANTHER" id="PTHR22789">
    <property type="entry name" value="FUCULOSE PHOSPHATE ALDOLASE"/>
    <property type="match status" value="1"/>
</dbReference>
<keyword evidence="5" id="KW-1185">Reference proteome</keyword>
<evidence type="ECO:0000313" key="5">
    <source>
        <dbReference type="Proteomes" id="UP000557717"/>
    </source>
</evidence>
<dbReference type="InterPro" id="IPR001303">
    <property type="entry name" value="Aldolase_II/adducin_N"/>
</dbReference>
<dbReference type="GO" id="GO:0046872">
    <property type="term" value="F:metal ion binding"/>
    <property type="evidence" value="ECO:0007669"/>
    <property type="project" value="UniProtKB-KW"/>
</dbReference>
<dbReference type="GO" id="GO:0019323">
    <property type="term" value="P:pentose catabolic process"/>
    <property type="evidence" value="ECO:0007669"/>
    <property type="project" value="TreeGrafter"/>
</dbReference>
<reference evidence="4 5" key="1">
    <citation type="submission" date="2020-08" db="EMBL/GenBank/DDBJ databases">
        <title>Genomic Encyclopedia of Type Strains, Phase IV (KMG-IV): sequencing the most valuable type-strain genomes for metagenomic binning, comparative biology and taxonomic classification.</title>
        <authorList>
            <person name="Goeker M."/>
        </authorList>
    </citation>
    <scope>NUCLEOTIDE SEQUENCE [LARGE SCALE GENOMIC DNA]</scope>
    <source>
        <strain evidence="4 5">YC6886</strain>
    </source>
</reference>
<evidence type="ECO:0000259" key="3">
    <source>
        <dbReference type="SMART" id="SM01007"/>
    </source>
</evidence>
<dbReference type="Gene3D" id="3.40.225.10">
    <property type="entry name" value="Class II aldolase/adducin N-terminal domain"/>
    <property type="match status" value="1"/>
</dbReference>
<evidence type="ECO:0000313" key="4">
    <source>
        <dbReference type="EMBL" id="MBB5349937.1"/>
    </source>
</evidence>
<dbReference type="EMBL" id="JACHFD010000001">
    <property type="protein sequence ID" value="MBB5349937.1"/>
    <property type="molecule type" value="Genomic_DNA"/>
</dbReference>
<dbReference type="AlphaFoldDB" id="A0A840UUR0"/>
<proteinExistence type="predicted"/>
<keyword evidence="1" id="KW-0479">Metal-binding</keyword>
<dbReference type="SMART" id="SM01007">
    <property type="entry name" value="Aldolase_II"/>
    <property type="match status" value="1"/>
</dbReference>
<dbReference type="Pfam" id="PF00596">
    <property type="entry name" value="Aldolase_II"/>
    <property type="match status" value="1"/>
</dbReference>
<dbReference type="InterPro" id="IPR036409">
    <property type="entry name" value="Aldolase_II/adducin_N_sf"/>
</dbReference>
<gene>
    <name evidence="4" type="ORF">HNR46_000158</name>
</gene>